<evidence type="ECO:0000313" key="1">
    <source>
        <dbReference type="EMBL" id="TMN21849.1"/>
    </source>
</evidence>
<reference evidence="1 2" key="1">
    <citation type="submission" date="2019-05" db="EMBL/GenBank/DDBJ databases">
        <title>Genomic analysis of Lentibacillus sp. NKC220-2.</title>
        <authorList>
            <person name="Oh Y.J."/>
        </authorList>
    </citation>
    <scope>NUCLEOTIDE SEQUENCE [LARGE SCALE GENOMIC DNA]</scope>
    <source>
        <strain evidence="1 2">NKC220-2</strain>
    </source>
</reference>
<gene>
    <name evidence="1" type="ORF">FFL34_06770</name>
</gene>
<dbReference type="AlphaFoldDB" id="A0A5S3QJE7"/>
<name>A0A5S3QJE7_9BACI</name>
<proteinExistence type="predicted"/>
<accession>A0A5S3QJE7</accession>
<dbReference type="EMBL" id="VCIA01000001">
    <property type="protein sequence ID" value="TMN21849.1"/>
    <property type="molecule type" value="Genomic_DNA"/>
</dbReference>
<evidence type="ECO:0000313" key="2">
    <source>
        <dbReference type="Proteomes" id="UP000306980"/>
    </source>
</evidence>
<dbReference type="OrthoDB" id="5519656at2"/>
<dbReference type="Proteomes" id="UP000306980">
    <property type="component" value="Unassembled WGS sequence"/>
</dbReference>
<sequence length="162" mass="19052">MDRKTNMEDKILYMYLDFDGVLTTKFSVSSKLHPGLQFDDVCVDNLKAILIELKNLFAEITIVVISDWRYDLSRDQLKYILIEKYGLEQFIDRIEFTDKGNTRENEIKQHLAMIGEADAFVILDDMRYRDGLLIKHLVRTRAEDGIRAYEDVRACIMQILHK</sequence>
<dbReference type="RefSeq" id="WP_138602656.1">
    <property type="nucleotide sequence ID" value="NZ_VCIA01000001.1"/>
</dbReference>
<protein>
    <submittedName>
        <fullName evidence="1">Uncharacterized protein</fullName>
    </submittedName>
</protein>
<comment type="caution">
    <text evidence="1">The sequence shown here is derived from an EMBL/GenBank/DDBJ whole genome shotgun (WGS) entry which is preliminary data.</text>
</comment>
<dbReference type="Pfam" id="PF18143">
    <property type="entry name" value="HAD_SAK_2"/>
    <property type="match status" value="1"/>
</dbReference>
<organism evidence="1 2">
    <name type="scientific">Lentibacillus cibarius</name>
    <dbReference type="NCBI Taxonomy" id="2583219"/>
    <lineage>
        <taxon>Bacteria</taxon>
        <taxon>Bacillati</taxon>
        <taxon>Bacillota</taxon>
        <taxon>Bacilli</taxon>
        <taxon>Bacillales</taxon>
        <taxon>Bacillaceae</taxon>
        <taxon>Lentibacillus</taxon>
    </lineage>
</organism>